<evidence type="ECO:0000313" key="3">
    <source>
        <dbReference type="Proteomes" id="UP000308713"/>
    </source>
</evidence>
<name>A0A5C4SR05_9FLAO</name>
<protein>
    <submittedName>
        <fullName evidence="2">DUF4138 domain-containing protein</fullName>
    </submittedName>
</protein>
<sequence length="263" mass="30781">MKTYITLVLLASLNSLWAQKPLDTIYANASHNVALFFTEPIKQGITGSDNFVFTYNREKEQYFGLLQAIPGTESNLLTVTKMGQVYAYILKYRDSLTKLNYFINKEESIGREKSITNKRDNLNDVKKHEVRKRFFEGHCKQLLKSKNMRLATKREKGLKLQLQNMDYKENLVYLVLEFTNRTTIDFEVDYLKAFIENGNKKLRASYQKVEQKILFEYGMPKIINSTSKTRFVLVFPKFVLGKTDLLSIELTEKKGNRRMEICF</sequence>
<evidence type="ECO:0000313" key="2">
    <source>
        <dbReference type="EMBL" id="TNJ46067.1"/>
    </source>
</evidence>
<evidence type="ECO:0000256" key="1">
    <source>
        <dbReference type="SAM" id="SignalP"/>
    </source>
</evidence>
<gene>
    <name evidence="2" type="ORF">FGF67_03465</name>
</gene>
<dbReference type="OrthoDB" id="1451423at2"/>
<reference evidence="2 3" key="1">
    <citation type="submission" date="2019-05" db="EMBL/GenBank/DDBJ databases">
        <title>Tamlana fucoidanivorans sp. nov., isolated from the surface of algae collected from Fujian province in China.</title>
        <authorList>
            <person name="Li J."/>
        </authorList>
    </citation>
    <scope>NUCLEOTIDE SEQUENCE [LARGE SCALE GENOMIC DNA]</scope>
    <source>
        <strain evidence="2 3">CW2-9</strain>
    </source>
</reference>
<dbReference type="Pfam" id="PF13595">
    <property type="entry name" value="DUF4138"/>
    <property type="match status" value="1"/>
</dbReference>
<accession>A0A5C4SR05</accession>
<proteinExistence type="predicted"/>
<dbReference type="RefSeq" id="WP_139695081.1">
    <property type="nucleotide sequence ID" value="NZ_CP074074.1"/>
</dbReference>
<dbReference type="AlphaFoldDB" id="A0A5C4SR05"/>
<keyword evidence="3" id="KW-1185">Reference proteome</keyword>
<dbReference type="InterPro" id="IPR022298">
    <property type="entry name" value="Conjug_transposon_TraN"/>
</dbReference>
<dbReference type="Proteomes" id="UP000308713">
    <property type="component" value="Unassembled WGS sequence"/>
</dbReference>
<organism evidence="2 3">
    <name type="scientific">Allotamlana fucoidanivorans</name>
    <dbReference type="NCBI Taxonomy" id="2583814"/>
    <lineage>
        <taxon>Bacteria</taxon>
        <taxon>Pseudomonadati</taxon>
        <taxon>Bacteroidota</taxon>
        <taxon>Flavobacteriia</taxon>
        <taxon>Flavobacteriales</taxon>
        <taxon>Flavobacteriaceae</taxon>
        <taxon>Allotamlana</taxon>
    </lineage>
</organism>
<feature type="chain" id="PRO_5022817755" evidence="1">
    <location>
        <begin position="19"/>
        <end position="263"/>
    </location>
</feature>
<feature type="signal peptide" evidence="1">
    <location>
        <begin position="1"/>
        <end position="18"/>
    </location>
</feature>
<keyword evidence="1" id="KW-0732">Signal</keyword>
<comment type="caution">
    <text evidence="2">The sequence shown here is derived from an EMBL/GenBank/DDBJ whole genome shotgun (WGS) entry which is preliminary data.</text>
</comment>
<dbReference type="EMBL" id="VDCS01000003">
    <property type="protein sequence ID" value="TNJ46067.1"/>
    <property type="molecule type" value="Genomic_DNA"/>
</dbReference>